<keyword evidence="1" id="KW-0808">Transferase</keyword>
<reference evidence="1 2" key="1">
    <citation type="journal article" date="2015" name="Genome Announc.">
        <title>Complete Genome Sequence of the Novel Temperate Clostridium difficile Phage phiCDIF1296T.</title>
        <authorList>
            <person name="Wittmann J."/>
            <person name="Riedel T."/>
            <person name="Bunk B."/>
            <person name="Sproer C."/>
            <person name="Gronow S."/>
            <person name="Overmann J."/>
        </authorList>
    </citation>
    <scope>NUCLEOTIDE SEQUENCE [LARGE SCALE GENOMIC DNA]</scope>
    <source>
        <strain evidence="2">ATCC 9689 / DSM 1296 / BCRC 10642 / JCM 1296 / NCIMB 10666 / NCTC 11209 / 90556-M6S</strain>
    </source>
</reference>
<proteinExistence type="predicted"/>
<evidence type="ECO:0000313" key="2">
    <source>
        <dbReference type="Proteomes" id="UP001510562"/>
    </source>
</evidence>
<name>A0ACA7UTI5_CLODI</name>
<dbReference type="EC" id="2.1.1.72" evidence="1"/>
<gene>
    <name evidence="1" type="ORF">CDIF1296T_phi061</name>
</gene>
<dbReference type="Proteomes" id="UP001510562">
    <property type="component" value="Chromosome"/>
</dbReference>
<evidence type="ECO:0000313" key="1">
    <source>
        <dbReference type="EMBL" id="AKP44735.1"/>
    </source>
</evidence>
<keyword evidence="2" id="KW-1185">Reference proteome</keyword>
<protein>
    <submittedName>
        <fullName evidence="1">Modification methylase HindIII</fullName>
        <ecNumber evidence="1">2.1.1.72</ecNumber>
    </submittedName>
</protein>
<dbReference type="EMBL" id="CP011970">
    <property type="protein sequence ID" value="AKP44735.1"/>
    <property type="molecule type" value="Genomic_DNA"/>
</dbReference>
<organism evidence="1 2">
    <name type="scientific">Clostridioides difficile ATCC 9689 = DSM 1296</name>
    <dbReference type="NCBI Taxonomy" id="1121308"/>
    <lineage>
        <taxon>Bacteria</taxon>
        <taxon>Bacillati</taxon>
        <taxon>Bacillota</taxon>
        <taxon>Clostridia</taxon>
        <taxon>Peptostreptococcales</taxon>
        <taxon>Peptostreptococcaceae</taxon>
        <taxon>Clostridioides</taxon>
    </lineage>
</organism>
<accession>A0ACA7UTI5</accession>
<sequence>MDNISAMDIFENNYFDSCISDFPYDLAFMNKIWDKYENFYEWNMLRAKKLLRIIKPGGYVLIFGHHRTNHRMKCAFEDVGFKIVEEIVWVYGSGFPKNQDISKLFNKKDLNDLAEKWNGWKTSGLKPAKEIITVFQKPLEGSYIDNIKKYNCGCMNLDTCRIPISKEDIDMLQKKASKNPTNNYSSQINKIYGKFNEDRASQPNELGRFPSNIIFDNIMGTMLDKQSGIRTAGKSNNNALKDKSGVLTPLKRGTLVPRNDVGGASRFFLNIEEELPFMYSPKATKKEKGDYCKHVTVKPKKLIKWLIKLTTPHNGKTIDITSGSGTHGLCCEELNKEEKYNLSWVNIELLNTKEEPYIDIANKRISDFVNNQI</sequence>
<keyword evidence="1" id="KW-0489">Methyltransferase</keyword>